<comment type="caution">
    <text evidence="5">The sequence shown here is derived from an EMBL/GenBank/DDBJ whole genome shotgun (WGS) entry which is preliminary data.</text>
</comment>
<feature type="domain" description="tRNA-guanine(15) transglycosylase-like" evidence="4">
    <location>
        <begin position="17"/>
        <end position="397"/>
    </location>
</feature>
<dbReference type="InterPro" id="IPR036511">
    <property type="entry name" value="TGT-like_sf"/>
</dbReference>
<dbReference type="Pfam" id="PF01702">
    <property type="entry name" value="TGT"/>
    <property type="match status" value="1"/>
</dbReference>
<evidence type="ECO:0000256" key="2">
    <source>
        <dbReference type="ARBA" id="ARBA00022679"/>
    </source>
</evidence>
<dbReference type="PANTHER" id="PTHR46499:SF1">
    <property type="entry name" value="QUEUINE TRNA-RIBOSYLTRANSFERASE"/>
    <property type="match status" value="1"/>
</dbReference>
<dbReference type="GO" id="GO:0008616">
    <property type="term" value="P:tRNA queuosine(34) biosynthetic process"/>
    <property type="evidence" value="ECO:0007669"/>
    <property type="project" value="TreeGrafter"/>
</dbReference>
<evidence type="ECO:0000313" key="6">
    <source>
        <dbReference type="Proteomes" id="UP000230137"/>
    </source>
</evidence>
<dbReference type="NCBIfam" id="TIGR00430">
    <property type="entry name" value="Q_tRNA_tgt"/>
    <property type="match status" value="1"/>
</dbReference>
<keyword evidence="3" id="KW-0819">tRNA processing</keyword>
<dbReference type="InterPro" id="IPR050076">
    <property type="entry name" value="ArchSynthase1/Queuine_TRR"/>
</dbReference>
<dbReference type="InterPro" id="IPR002616">
    <property type="entry name" value="tRNA_ribo_trans-like"/>
</dbReference>
<dbReference type="Gene3D" id="3.20.20.105">
    <property type="entry name" value="Queuine tRNA-ribosyltransferase-like"/>
    <property type="match status" value="1"/>
</dbReference>
<evidence type="ECO:0000256" key="3">
    <source>
        <dbReference type="ARBA" id="ARBA00022694"/>
    </source>
</evidence>
<dbReference type="NCBIfam" id="TIGR00449">
    <property type="entry name" value="tgt_general"/>
    <property type="match status" value="1"/>
</dbReference>
<evidence type="ECO:0000313" key="5">
    <source>
        <dbReference type="EMBL" id="PJA20070.1"/>
    </source>
</evidence>
<protein>
    <submittedName>
        <fullName evidence="5">tRNA guanosine(34) transglycosylase Tgt</fullName>
    </submittedName>
</protein>
<gene>
    <name evidence="5" type="primary">tgt</name>
    <name evidence="5" type="ORF">COX60_02680</name>
</gene>
<dbReference type="EMBL" id="PFQF01000039">
    <property type="protein sequence ID" value="PJA20070.1"/>
    <property type="molecule type" value="Genomic_DNA"/>
</dbReference>
<dbReference type="AlphaFoldDB" id="A0A2M7W3I3"/>
<name>A0A2M7W3I3_9BACT</name>
<dbReference type="InterPro" id="IPR004803">
    <property type="entry name" value="TGT"/>
</dbReference>
<sequence>MLIKKNFFTVLKTDKKTNARIGRLSTDHGDINTPFFAVVGTNATVKTLSSQEILETNTQLILANTYHLHLRPNEKVVKELNGLAEFMNLNLPTMTDSGGFQAMSLGAGREHSIGKIGFFPKGKRMNEIEKKSLVKITEKGIEFCSHIDGSKHFFSPEISMQIQSDLGADIIFAFDECTSPLHDYNYTKKSMERTNRWAARTLASYNKKQKIYGIIQGGVFKDLRLKSTKYIDSICFDGIAIGGALGETKTSKNEITEYIIKNLSDEKPRHMLGIGDVDDIFEAVERGIDSLDCVWFTRLGRRNMYFIYPKDGGNFINRWRKNIRSIKSISKKPLSDSCSCKVCKTYTATYIRHLVIANELLGIRLITIHNLFFVNHLMEQIRKSIQEGKFLELKSYWYG</sequence>
<reference evidence="6" key="1">
    <citation type="submission" date="2017-09" db="EMBL/GenBank/DDBJ databases">
        <title>Depth-based differentiation of microbial function through sediment-hosted aquifers and enrichment of novel symbionts in the deep terrestrial subsurface.</title>
        <authorList>
            <person name="Probst A.J."/>
            <person name="Ladd B."/>
            <person name="Jarett J.K."/>
            <person name="Geller-Mcgrath D.E."/>
            <person name="Sieber C.M.K."/>
            <person name="Emerson J.B."/>
            <person name="Anantharaman K."/>
            <person name="Thomas B.C."/>
            <person name="Malmstrom R."/>
            <person name="Stieglmeier M."/>
            <person name="Klingl A."/>
            <person name="Woyke T."/>
            <person name="Ryan C.M."/>
            <person name="Banfield J.F."/>
        </authorList>
    </citation>
    <scope>NUCLEOTIDE SEQUENCE [LARGE SCALE GENOMIC DNA]</scope>
</reference>
<dbReference type="GO" id="GO:0005829">
    <property type="term" value="C:cytosol"/>
    <property type="evidence" value="ECO:0007669"/>
    <property type="project" value="TreeGrafter"/>
</dbReference>
<dbReference type="SUPFAM" id="SSF51713">
    <property type="entry name" value="tRNA-guanine transglycosylase"/>
    <property type="match status" value="1"/>
</dbReference>
<accession>A0A2M7W3I3</accession>
<dbReference type="PANTHER" id="PTHR46499">
    <property type="entry name" value="QUEUINE TRNA-RIBOSYLTRANSFERASE"/>
    <property type="match status" value="1"/>
</dbReference>
<evidence type="ECO:0000259" key="4">
    <source>
        <dbReference type="Pfam" id="PF01702"/>
    </source>
</evidence>
<keyword evidence="1" id="KW-0328">Glycosyltransferase</keyword>
<organism evidence="5 6">
    <name type="scientific">Candidatus Berkelbacteria bacterium CG_4_10_14_0_2_um_filter_35_9_33_12</name>
    <dbReference type="NCBI Taxonomy" id="1974499"/>
    <lineage>
        <taxon>Bacteria</taxon>
        <taxon>Candidatus Berkelbacteria</taxon>
    </lineage>
</organism>
<dbReference type="Proteomes" id="UP000230137">
    <property type="component" value="Unassembled WGS sequence"/>
</dbReference>
<keyword evidence="2" id="KW-0808">Transferase</keyword>
<dbReference type="GO" id="GO:0008479">
    <property type="term" value="F:tRNA-guanosine(34) queuine transglycosylase activity"/>
    <property type="evidence" value="ECO:0007669"/>
    <property type="project" value="InterPro"/>
</dbReference>
<proteinExistence type="predicted"/>
<evidence type="ECO:0000256" key="1">
    <source>
        <dbReference type="ARBA" id="ARBA00022676"/>
    </source>
</evidence>